<evidence type="ECO:0000313" key="9">
    <source>
        <dbReference type="EMBL" id="CAH2399612.1"/>
    </source>
</evidence>
<evidence type="ECO:0000256" key="3">
    <source>
        <dbReference type="ARBA" id="ARBA00022478"/>
    </source>
</evidence>
<dbReference type="PROSITE" id="PS00900">
    <property type="entry name" value="RNA_POL_PHAGE_1"/>
    <property type="match status" value="1"/>
</dbReference>
<dbReference type="InterPro" id="IPR037159">
    <property type="entry name" value="RNA_POL_N_sf"/>
</dbReference>
<keyword evidence="10" id="KW-1185">Reference proteome</keyword>
<dbReference type="GO" id="GO:0000428">
    <property type="term" value="C:DNA-directed RNA polymerase complex"/>
    <property type="evidence" value="ECO:0007669"/>
    <property type="project" value="UniProtKB-KW"/>
</dbReference>
<reference evidence="9 10" key="1">
    <citation type="submission" date="2022-03" db="EMBL/GenBank/DDBJ databases">
        <authorList>
            <person name="Brunel B."/>
        </authorList>
    </citation>
    <scope>NUCLEOTIDE SEQUENCE [LARGE SCALE GENOMIC DNA]</scope>
    <source>
        <strain evidence="9">STM5069sample</strain>
    </source>
</reference>
<dbReference type="RefSeq" id="WP_254017942.1">
    <property type="nucleotide sequence ID" value="NZ_CAKXZT010000117.1"/>
</dbReference>
<dbReference type="Pfam" id="PF00940">
    <property type="entry name" value="RNA_pol"/>
    <property type="match status" value="1"/>
</dbReference>
<evidence type="ECO:0000256" key="5">
    <source>
        <dbReference type="ARBA" id="ARBA00022695"/>
    </source>
</evidence>
<dbReference type="Gene3D" id="1.10.287.260">
    <property type="match status" value="1"/>
</dbReference>
<evidence type="ECO:0000256" key="7">
    <source>
        <dbReference type="ARBA" id="ARBA00048552"/>
    </source>
</evidence>
<evidence type="ECO:0000256" key="4">
    <source>
        <dbReference type="ARBA" id="ARBA00022679"/>
    </source>
</evidence>
<keyword evidence="5 9" id="KW-0548">Nucleotidyltransferase</keyword>
<dbReference type="Pfam" id="PF14700">
    <property type="entry name" value="RPOL_N"/>
    <property type="match status" value="1"/>
</dbReference>
<evidence type="ECO:0000256" key="1">
    <source>
        <dbReference type="ARBA" id="ARBA00009493"/>
    </source>
</evidence>
<keyword evidence="6" id="KW-0804">Transcription</keyword>
<dbReference type="GO" id="GO:0003899">
    <property type="term" value="F:DNA-directed RNA polymerase activity"/>
    <property type="evidence" value="ECO:0007669"/>
    <property type="project" value="UniProtKB-EC"/>
</dbReference>
<dbReference type="Proteomes" id="UP001153050">
    <property type="component" value="Unassembled WGS sequence"/>
</dbReference>
<keyword evidence="4 9" id="KW-0808">Transferase</keyword>
<evidence type="ECO:0000256" key="2">
    <source>
        <dbReference type="ARBA" id="ARBA00012418"/>
    </source>
</evidence>
<feature type="domain" description="DNA-directed RNA polymerase N-terminal" evidence="8">
    <location>
        <begin position="17"/>
        <end position="298"/>
    </location>
</feature>
<dbReference type="Gene3D" id="1.10.150.20">
    <property type="entry name" value="5' to 3' exonuclease, C-terminal subdomain"/>
    <property type="match status" value="1"/>
</dbReference>
<dbReference type="InterPro" id="IPR043502">
    <property type="entry name" value="DNA/RNA_pol_sf"/>
</dbReference>
<accession>A0ABN8JPK9</accession>
<dbReference type="InterPro" id="IPR029262">
    <property type="entry name" value="RPOL_N"/>
</dbReference>
<proteinExistence type="inferred from homology"/>
<protein>
    <recommendedName>
        <fullName evidence="2">DNA-directed RNA polymerase</fullName>
        <ecNumber evidence="2">2.7.7.6</ecNumber>
    </recommendedName>
</protein>
<evidence type="ECO:0000313" key="10">
    <source>
        <dbReference type="Proteomes" id="UP001153050"/>
    </source>
</evidence>
<dbReference type="PANTHER" id="PTHR10102:SF0">
    <property type="entry name" value="DNA-DIRECTED RNA POLYMERASE, MITOCHONDRIAL"/>
    <property type="match status" value="1"/>
</dbReference>
<organism evidence="9 10">
    <name type="scientific">Mesorhizobium escarrei</name>
    <dbReference type="NCBI Taxonomy" id="666018"/>
    <lineage>
        <taxon>Bacteria</taxon>
        <taxon>Pseudomonadati</taxon>
        <taxon>Pseudomonadota</taxon>
        <taxon>Alphaproteobacteria</taxon>
        <taxon>Hyphomicrobiales</taxon>
        <taxon>Phyllobacteriaceae</taxon>
        <taxon>Mesorhizobium</taxon>
    </lineage>
</organism>
<comment type="catalytic activity">
    <reaction evidence="7">
        <text>RNA(n) + a ribonucleoside 5'-triphosphate = RNA(n+1) + diphosphate</text>
        <dbReference type="Rhea" id="RHEA:21248"/>
        <dbReference type="Rhea" id="RHEA-COMP:14527"/>
        <dbReference type="Rhea" id="RHEA-COMP:17342"/>
        <dbReference type="ChEBI" id="CHEBI:33019"/>
        <dbReference type="ChEBI" id="CHEBI:61557"/>
        <dbReference type="ChEBI" id="CHEBI:140395"/>
        <dbReference type="EC" id="2.7.7.6"/>
    </reaction>
</comment>
<gene>
    <name evidence="9" type="ORF">MES5069_230030</name>
</gene>
<dbReference type="EMBL" id="CAKXZT010000117">
    <property type="protein sequence ID" value="CAH2399612.1"/>
    <property type="molecule type" value="Genomic_DNA"/>
</dbReference>
<dbReference type="PANTHER" id="PTHR10102">
    <property type="entry name" value="DNA-DIRECTED RNA POLYMERASE, MITOCHONDRIAL"/>
    <property type="match status" value="1"/>
</dbReference>
<dbReference type="Gene3D" id="1.10.287.280">
    <property type="match status" value="1"/>
</dbReference>
<dbReference type="SMART" id="SM01311">
    <property type="entry name" value="RPOL_N"/>
    <property type="match status" value="1"/>
</dbReference>
<dbReference type="Gene3D" id="1.10.1320.10">
    <property type="entry name" value="DNA-directed RNA polymerase, N-terminal domain"/>
    <property type="match status" value="1"/>
</dbReference>
<dbReference type="InterPro" id="IPR002092">
    <property type="entry name" value="DNA-dir_Rpol_phage-type"/>
</dbReference>
<evidence type="ECO:0000256" key="6">
    <source>
        <dbReference type="ARBA" id="ARBA00023163"/>
    </source>
</evidence>
<keyword evidence="3 9" id="KW-0240">DNA-directed RNA polymerase</keyword>
<comment type="caution">
    <text evidence="9">The sequence shown here is derived from an EMBL/GenBank/DDBJ whole genome shotgun (WGS) entry which is preliminary data.</text>
</comment>
<dbReference type="SUPFAM" id="SSF56672">
    <property type="entry name" value="DNA/RNA polymerases"/>
    <property type="match status" value="1"/>
</dbReference>
<name>A0ABN8JPK9_9HYPH</name>
<dbReference type="InterPro" id="IPR046950">
    <property type="entry name" value="DNA-dir_Rpol_C_phage-type"/>
</dbReference>
<evidence type="ECO:0000259" key="8">
    <source>
        <dbReference type="SMART" id="SM01311"/>
    </source>
</evidence>
<comment type="similarity">
    <text evidence="1">Belongs to the phage and mitochondrial RNA polymerase family.</text>
</comment>
<dbReference type="InterPro" id="IPR024075">
    <property type="entry name" value="DNA-dir_RNA_pol_helix_hairp_sf"/>
</dbReference>
<dbReference type="EC" id="2.7.7.6" evidence="2"/>
<sequence>MNQHVAFNPAWTSLVPQRQIELEADMAGLGAERFRHKLERDNGNGRGAANGGGRFLVRKAIGPLAEGVTKTVDEGLAGRPGRPAVAVKLLRDMDPDAVAYIAARTILNILIGEARTPLYRLALRVADAVEQEARFEAFAKADSEEYRKVKRWLTTKGSTAEHQKLVLTFVMNKNSIPWDGWAKSDCTHLGIKLVELFREYTGLIEIGQVSEQYQVWLTDKTAEWLDSSAERGAAMSVAFMPTIVPPKDWSSLTEGGYHTDALQTSLVKAGHGGWRSSTEHLMKADLTKVYAGINAIQRTPWQINRAVLAVVEALVEVKSEVAGLVIDDNLVPPPKPAGIDDDPEALKTWKREAFEVHTRNATKHRSKRGIQRTLINLASRFRDEPAIYFPHSLDFRGRAYAIPAYLQPQGSKLSKGLLRFAEGKPLGPDGARWLAIHGANCFGVDKVAFEERVRWVGENRERIVATANDPLGYFWWTEADSPWCFLAFCFEWASMLANPKAFRSHLPVALDGSCNGLQHFSAMLLDPIGGAAVNLLPSLKPSDVYRDVAELTMKKLKVLASPGGAGEPEQRWAHEWLHFGIDRKVTKGPVMALPYGITKQSAAEHVREAVSDRLKATGQKLNLSSDDWSPATWFLTKVIWSAMSETVVAAMVAMNWLQDVARVASNQGVSVQWETPSGFIAKQDYRKQKQGRVETKLLGKVLKFTDWTDTDQPDTRRHGSSISANYVHSMDAAAMILTAQRLANRGVTSFAMIHDSYGTHACDTSVLAKVLREVFIEMYQPDQLRRLRGDFVNRMTGLKKQLEPSPERGDLDLSRVIDADFFFA</sequence>